<feature type="non-terminal residue" evidence="3">
    <location>
        <position position="141"/>
    </location>
</feature>
<reference evidence="3 4" key="1">
    <citation type="submission" date="2018-11" db="EMBL/GenBank/DDBJ databases">
        <authorList>
            <consortium name="Pathogen Informatics"/>
        </authorList>
    </citation>
    <scope>NUCLEOTIDE SEQUENCE [LARGE SCALE GENOMIC DNA]</scope>
</reference>
<dbReference type="Gene3D" id="3.40.50.720">
    <property type="entry name" value="NAD(P)-binding Rossmann-like Domain"/>
    <property type="match status" value="1"/>
</dbReference>
<feature type="domain" description="Thioester reductase (TE)" evidence="2">
    <location>
        <begin position="16"/>
        <end position="140"/>
    </location>
</feature>
<keyword evidence="1" id="KW-0521">NADP</keyword>
<dbReference type="InterPro" id="IPR036291">
    <property type="entry name" value="NAD(P)-bd_dom_sf"/>
</dbReference>
<keyword evidence="1" id="KW-0444">Lipid biosynthesis</keyword>
<keyword evidence="4" id="KW-1185">Reference proteome</keyword>
<evidence type="ECO:0000313" key="4">
    <source>
        <dbReference type="Proteomes" id="UP000271889"/>
    </source>
</evidence>
<evidence type="ECO:0000256" key="1">
    <source>
        <dbReference type="RuleBase" id="RU363097"/>
    </source>
</evidence>
<sequence>MSLRVQDVYSDRSILLTGSTGFLGKVLVEKILWAVPNVRQVFLLIRPAKGLSPRERLEKVLKDPLFDRIRENKPHVLNKLVPISGDIMEDNLGLNQHDMQSICDEVHYFLLLKFQVSIVIHSAATVKFDEKLRDAVEMNMV</sequence>
<dbReference type="PANTHER" id="PTHR11011:SF45">
    <property type="entry name" value="FATTY ACYL-COA REDUCTASE CG8306-RELATED"/>
    <property type="match status" value="1"/>
</dbReference>
<dbReference type="GO" id="GO:0005777">
    <property type="term" value="C:peroxisome"/>
    <property type="evidence" value="ECO:0007669"/>
    <property type="project" value="TreeGrafter"/>
</dbReference>
<keyword evidence="1" id="KW-0443">Lipid metabolism</keyword>
<dbReference type="GO" id="GO:0102965">
    <property type="term" value="F:alcohol-forming long-chain fatty acyl-CoA reductase activity"/>
    <property type="evidence" value="ECO:0007669"/>
    <property type="project" value="UniProtKB-EC"/>
</dbReference>
<dbReference type="EC" id="1.2.1.84" evidence="1"/>
<dbReference type="Proteomes" id="UP000271889">
    <property type="component" value="Unassembled WGS sequence"/>
</dbReference>
<dbReference type="PANTHER" id="PTHR11011">
    <property type="entry name" value="MALE STERILITY PROTEIN 2-RELATED"/>
    <property type="match status" value="1"/>
</dbReference>
<keyword evidence="1" id="KW-0560">Oxidoreductase</keyword>
<protein>
    <recommendedName>
        <fullName evidence="1">Fatty acyl-CoA reductase</fullName>
        <ecNumber evidence="1">1.2.1.84</ecNumber>
    </recommendedName>
</protein>
<evidence type="ECO:0000259" key="2">
    <source>
        <dbReference type="Pfam" id="PF07993"/>
    </source>
</evidence>
<gene>
    <name evidence="3" type="ORF">CGOC_LOCUS187</name>
</gene>
<dbReference type="Pfam" id="PF07993">
    <property type="entry name" value="NAD_binding_4"/>
    <property type="match status" value="1"/>
</dbReference>
<proteinExistence type="inferred from homology"/>
<dbReference type="SUPFAM" id="SSF51735">
    <property type="entry name" value="NAD(P)-binding Rossmann-fold domains"/>
    <property type="match status" value="1"/>
</dbReference>
<comment type="catalytic activity">
    <reaction evidence="1">
        <text>a long-chain fatty acyl-CoA + 2 NADPH + 2 H(+) = a long-chain primary fatty alcohol + 2 NADP(+) + CoA</text>
        <dbReference type="Rhea" id="RHEA:52716"/>
        <dbReference type="ChEBI" id="CHEBI:15378"/>
        <dbReference type="ChEBI" id="CHEBI:57287"/>
        <dbReference type="ChEBI" id="CHEBI:57783"/>
        <dbReference type="ChEBI" id="CHEBI:58349"/>
        <dbReference type="ChEBI" id="CHEBI:77396"/>
        <dbReference type="ChEBI" id="CHEBI:83139"/>
        <dbReference type="EC" id="1.2.1.84"/>
    </reaction>
</comment>
<name>A0A3P6QI46_CYLGO</name>
<dbReference type="EMBL" id="UYRV01000233">
    <property type="protein sequence ID" value="VDK43560.1"/>
    <property type="molecule type" value="Genomic_DNA"/>
</dbReference>
<dbReference type="GO" id="GO:0080019">
    <property type="term" value="F:alcohol-forming very long-chain fatty acyl-CoA reductase activity"/>
    <property type="evidence" value="ECO:0007669"/>
    <property type="project" value="InterPro"/>
</dbReference>
<evidence type="ECO:0000313" key="3">
    <source>
        <dbReference type="EMBL" id="VDK43560.1"/>
    </source>
</evidence>
<dbReference type="InterPro" id="IPR026055">
    <property type="entry name" value="FAR"/>
</dbReference>
<comment type="function">
    <text evidence="1">Catalyzes the reduction of fatty acyl-CoA to fatty alcohols.</text>
</comment>
<comment type="similarity">
    <text evidence="1">Belongs to the fatty acyl-CoA reductase family.</text>
</comment>
<dbReference type="OrthoDB" id="429813at2759"/>
<accession>A0A3P6QI46</accession>
<dbReference type="InterPro" id="IPR013120">
    <property type="entry name" value="FAR_NAD-bd"/>
</dbReference>
<dbReference type="GO" id="GO:0035336">
    <property type="term" value="P:long-chain fatty-acyl-CoA metabolic process"/>
    <property type="evidence" value="ECO:0007669"/>
    <property type="project" value="TreeGrafter"/>
</dbReference>
<organism evidence="3 4">
    <name type="scientific">Cylicostephanus goldi</name>
    <name type="common">Nematode worm</name>
    <dbReference type="NCBI Taxonomy" id="71465"/>
    <lineage>
        <taxon>Eukaryota</taxon>
        <taxon>Metazoa</taxon>
        <taxon>Ecdysozoa</taxon>
        <taxon>Nematoda</taxon>
        <taxon>Chromadorea</taxon>
        <taxon>Rhabditida</taxon>
        <taxon>Rhabditina</taxon>
        <taxon>Rhabditomorpha</taxon>
        <taxon>Strongyloidea</taxon>
        <taxon>Strongylidae</taxon>
        <taxon>Cylicostephanus</taxon>
    </lineage>
</organism>
<dbReference type="AlphaFoldDB" id="A0A3P6QI46"/>